<sequence>MFYDLIYNIISACIIIFLGLVCSQVYESWSSTNMLDKIPSYTTYPKHMKLLKKYKTDLRSLDDIYSEIITELYIFHKLLKTRIITNLSVLQKYHKRLLYNYTRMLKEFSNLGVEDFLNSTRKTTIKEIIRMYNIATICIDFVNQIGRNNCKNDILNDILTKKTKSNITKQMVETNFKNLLTTFETSADILSKIVTNDEKFDKIISVWRNNLMNCYDDALLLRCFLDS</sequence>
<dbReference type="EMBL" id="MK072442">
    <property type="protein sequence ID" value="AYV85203.1"/>
    <property type="molecule type" value="Genomic_DNA"/>
</dbReference>
<name>A0A3G5AH57_9VIRU</name>
<protein>
    <submittedName>
        <fullName evidence="2">Uncharacterized protein</fullName>
    </submittedName>
</protein>
<gene>
    <name evidence="2" type="ORF">Satyrvirus6_35</name>
</gene>
<feature type="transmembrane region" description="Helical" evidence="1">
    <location>
        <begin position="6"/>
        <end position="26"/>
    </location>
</feature>
<keyword evidence="1" id="KW-0472">Membrane</keyword>
<keyword evidence="1" id="KW-0812">Transmembrane</keyword>
<evidence type="ECO:0000256" key="1">
    <source>
        <dbReference type="SAM" id="Phobius"/>
    </source>
</evidence>
<organism evidence="2">
    <name type="scientific">Satyrvirus sp</name>
    <dbReference type="NCBI Taxonomy" id="2487771"/>
    <lineage>
        <taxon>Viruses</taxon>
        <taxon>Varidnaviria</taxon>
        <taxon>Bamfordvirae</taxon>
        <taxon>Nucleocytoviricota</taxon>
        <taxon>Megaviricetes</taxon>
        <taxon>Imitervirales</taxon>
        <taxon>Mimiviridae</taxon>
        <taxon>Megamimivirinae</taxon>
    </lineage>
</organism>
<evidence type="ECO:0000313" key="2">
    <source>
        <dbReference type="EMBL" id="AYV85203.1"/>
    </source>
</evidence>
<accession>A0A3G5AH57</accession>
<proteinExistence type="predicted"/>
<reference evidence="2" key="1">
    <citation type="submission" date="2018-10" db="EMBL/GenBank/DDBJ databases">
        <title>Hidden diversity of soil giant viruses.</title>
        <authorList>
            <person name="Schulz F."/>
            <person name="Alteio L."/>
            <person name="Goudeau D."/>
            <person name="Ryan E.M."/>
            <person name="Malmstrom R.R."/>
            <person name="Blanchard J."/>
            <person name="Woyke T."/>
        </authorList>
    </citation>
    <scope>NUCLEOTIDE SEQUENCE</scope>
    <source>
        <strain evidence="2">SAV1</strain>
    </source>
</reference>
<keyword evidence="1" id="KW-1133">Transmembrane helix</keyword>